<keyword evidence="2" id="KW-0808">Transferase</keyword>
<dbReference type="CDD" id="cd02440">
    <property type="entry name" value="AdoMet_MTases"/>
    <property type="match status" value="1"/>
</dbReference>
<dbReference type="GO" id="GO:0032259">
    <property type="term" value="P:methylation"/>
    <property type="evidence" value="ECO:0007669"/>
    <property type="project" value="UniProtKB-KW"/>
</dbReference>
<feature type="region of interest" description="Disordered" evidence="1">
    <location>
        <begin position="1"/>
        <end position="47"/>
    </location>
</feature>
<keyword evidence="2" id="KW-0489">Methyltransferase</keyword>
<keyword evidence="3" id="KW-1185">Reference proteome</keyword>
<comment type="caution">
    <text evidence="2">The sequence shown here is derived from an EMBL/GenBank/DDBJ whole genome shotgun (WGS) entry which is preliminary data.</text>
</comment>
<reference evidence="2 3" key="1">
    <citation type="submission" date="2021-01" db="EMBL/GenBank/DDBJ databases">
        <title>Genome seq and assembly of Nocardiodes sp. G10.</title>
        <authorList>
            <person name="Chhetri G."/>
        </authorList>
    </citation>
    <scope>NUCLEOTIDE SEQUENCE [LARGE SCALE GENOMIC DNA]</scope>
    <source>
        <strain evidence="2 3">G10</strain>
    </source>
</reference>
<evidence type="ECO:0000256" key="1">
    <source>
        <dbReference type="SAM" id="MobiDB-lite"/>
    </source>
</evidence>
<organism evidence="2 3">
    <name type="scientific">Nocardioides baculatus</name>
    <dbReference type="NCBI Taxonomy" id="2801337"/>
    <lineage>
        <taxon>Bacteria</taxon>
        <taxon>Bacillati</taxon>
        <taxon>Actinomycetota</taxon>
        <taxon>Actinomycetes</taxon>
        <taxon>Propionibacteriales</taxon>
        <taxon>Nocardioidaceae</taxon>
        <taxon>Nocardioides</taxon>
    </lineage>
</organism>
<accession>A0ABS1LAZ5</accession>
<sequence>MTPRQAIPEPGDATTSANQRTVGSYERIARDYADDTAPGPDGPGDFSGESLRLLAAEIPAGGTALEVGSGPGWDADFLETQGVTVRRTDVTQAFIDLQAARGKVVERLDVTTDDLGGPYDAVLALAVLQHVEREQLPALLGRVARALRPGGAFLFSVRVGDGEQWEVGDSGNPYFTVLWREPDLCDLLEDVGLGLEWRHAAEDSEESHWLTFLTRRR</sequence>
<protein>
    <submittedName>
        <fullName evidence="2">Methyltransferase domain-containing protein</fullName>
    </submittedName>
</protein>
<evidence type="ECO:0000313" key="3">
    <source>
        <dbReference type="Proteomes" id="UP000636918"/>
    </source>
</evidence>
<gene>
    <name evidence="2" type="ORF">JI751_14605</name>
</gene>
<dbReference type="Gene3D" id="3.40.50.150">
    <property type="entry name" value="Vaccinia Virus protein VP39"/>
    <property type="match status" value="1"/>
</dbReference>
<evidence type="ECO:0000313" key="2">
    <source>
        <dbReference type="EMBL" id="MBL0748849.1"/>
    </source>
</evidence>
<dbReference type="RefSeq" id="WP_201938237.1">
    <property type="nucleotide sequence ID" value="NZ_JAERSG010000004.1"/>
</dbReference>
<dbReference type="EMBL" id="JAERSG010000004">
    <property type="protein sequence ID" value="MBL0748849.1"/>
    <property type="molecule type" value="Genomic_DNA"/>
</dbReference>
<dbReference type="Proteomes" id="UP000636918">
    <property type="component" value="Unassembled WGS sequence"/>
</dbReference>
<dbReference type="InterPro" id="IPR029063">
    <property type="entry name" value="SAM-dependent_MTases_sf"/>
</dbReference>
<name>A0ABS1LAZ5_9ACTN</name>
<dbReference type="GO" id="GO:0008168">
    <property type="term" value="F:methyltransferase activity"/>
    <property type="evidence" value="ECO:0007669"/>
    <property type="project" value="UniProtKB-KW"/>
</dbReference>
<dbReference type="SUPFAM" id="SSF53335">
    <property type="entry name" value="S-adenosyl-L-methionine-dependent methyltransferases"/>
    <property type="match status" value="1"/>
</dbReference>
<dbReference type="Pfam" id="PF13489">
    <property type="entry name" value="Methyltransf_23"/>
    <property type="match status" value="1"/>
</dbReference>
<proteinExistence type="predicted"/>
<feature type="compositionally biased region" description="Polar residues" evidence="1">
    <location>
        <begin position="13"/>
        <end position="22"/>
    </location>
</feature>